<feature type="transmembrane region" description="Helical" evidence="2">
    <location>
        <begin position="281"/>
        <end position="301"/>
    </location>
</feature>
<reference evidence="3" key="2">
    <citation type="submission" date="2018-05" db="EMBL/GenBank/DDBJ databases">
        <title>Hypsizygus marmoreus Mitochondrial Genome and Its Evolution.</title>
        <authorList>
            <person name="Wang G."/>
        </authorList>
    </citation>
    <scope>NUCLEOTIDE SEQUENCE</scope>
</reference>
<dbReference type="EMBL" id="MF133443">
    <property type="protein sequence ID" value="QKJ80202.1"/>
    <property type="molecule type" value="Genomic_DNA"/>
</dbReference>
<evidence type="ECO:0000256" key="2">
    <source>
        <dbReference type="SAM" id="Phobius"/>
    </source>
</evidence>
<dbReference type="GeneID" id="40142251"/>
<keyword evidence="3" id="KW-0496">Mitochondrion</keyword>
<feature type="compositionally biased region" description="Polar residues" evidence="1">
    <location>
        <begin position="90"/>
        <end position="99"/>
    </location>
</feature>
<evidence type="ECO:0000313" key="3">
    <source>
        <dbReference type="EMBL" id="QBZ73699.1"/>
    </source>
</evidence>
<keyword evidence="2" id="KW-1133">Transmembrane helix</keyword>
<feature type="region of interest" description="Disordered" evidence="1">
    <location>
        <begin position="90"/>
        <end position="141"/>
    </location>
</feature>
<gene>
    <name evidence="3" type="primary">orf12</name>
    <name evidence="4" type="synonym">orf8</name>
    <name evidence="3" type="ORF">HM01MITGene45</name>
</gene>
<sequence>MIFFIFSKIALFSFWFCIGLYSYTYLFKGKYSSILKLYIIKLNIIELILVLFTLFFCFSFIFLSMTDSYLTSELFNLEYRLNVSDINTGDNSESGNTAPSSNNSSSLNNDSKDSATSSNTTSSSNTSNTSKSSRSFGKQSKGGDSLIMATALGSGIKLAAHQPSLVGKAGVLVGSIGLGAGAIAAKNLSSNMSDNLGRDKFFPLEDNILDMFNLTGNDAIDLLILIRYFHRLQLIFLFLIIYNSFMLYIDEKKTKTLLSNILPANIVQLFMKSLIIIKKSGLILIICLFFLLIIANLYSYYYLNFFIINLDQIIEFYFKNK</sequence>
<protein>
    <submittedName>
        <fullName evidence="3">Uncharacterized protein</fullName>
    </submittedName>
</protein>
<dbReference type="RefSeq" id="YP_009630866.1">
    <property type="nucleotide sequence ID" value="NC_042219.1"/>
</dbReference>
<organism evidence="3">
    <name type="scientific">Hypsizygus marmoreus</name>
    <name type="common">White beech mushroom</name>
    <name type="synonym">Agaricus marmoreus</name>
    <dbReference type="NCBI Taxonomy" id="39966"/>
    <lineage>
        <taxon>Eukaryota</taxon>
        <taxon>Fungi</taxon>
        <taxon>Dikarya</taxon>
        <taxon>Basidiomycota</taxon>
        <taxon>Agaricomycotina</taxon>
        <taxon>Agaricomycetes</taxon>
        <taxon>Agaricomycetidae</taxon>
        <taxon>Agaricales</taxon>
        <taxon>Tricholomatineae</taxon>
        <taxon>Lyophyllaceae</taxon>
        <taxon>Hypsizygus</taxon>
    </lineage>
</organism>
<dbReference type="AlphaFoldDB" id="A0A4D6E4Z0"/>
<evidence type="ECO:0000256" key="1">
    <source>
        <dbReference type="SAM" id="MobiDB-lite"/>
    </source>
</evidence>
<accession>A0A4D6E4Z0</accession>
<proteinExistence type="predicted"/>
<name>A0A4D6E4Z0_HYPMA</name>
<feature type="compositionally biased region" description="Low complexity" evidence="1">
    <location>
        <begin position="100"/>
        <end position="133"/>
    </location>
</feature>
<reference evidence="4" key="1">
    <citation type="submission" date="2017-05" db="EMBL/GenBank/DDBJ databases">
        <title>Complete Mitochondrial Genome of the Edible Mushroom Hypsizygus marmoreus.</title>
        <authorList>
            <person name="Gang W."/>
        </authorList>
    </citation>
    <scope>NUCLEOTIDE SEQUENCE</scope>
</reference>
<keyword evidence="2" id="KW-0812">Transmembrane</keyword>
<evidence type="ECO:0000313" key="4">
    <source>
        <dbReference type="EMBL" id="QKJ80202.1"/>
    </source>
</evidence>
<keyword evidence="2" id="KW-0472">Membrane</keyword>
<feature type="transmembrane region" description="Helical" evidence="2">
    <location>
        <begin position="228"/>
        <end position="249"/>
    </location>
</feature>
<dbReference type="EMBL" id="MH382825">
    <property type="protein sequence ID" value="QBZ73699.1"/>
    <property type="molecule type" value="Genomic_DNA"/>
</dbReference>
<feature type="transmembrane region" description="Helical" evidence="2">
    <location>
        <begin position="6"/>
        <end position="26"/>
    </location>
</feature>
<geneLocation type="mitochondrion" evidence="3"/>
<feature type="transmembrane region" description="Helical" evidence="2">
    <location>
        <begin position="38"/>
        <end position="63"/>
    </location>
</feature>